<dbReference type="Proteomes" id="UP000295122">
    <property type="component" value="Unassembled WGS sequence"/>
</dbReference>
<dbReference type="Pfam" id="PF01841">
    <property type="entry name" value="Transglut_core"/>
    <property type="match status" value="1"/>
</dbReference>
<evidence type="ECO:0000259" key="1">
    <source>
        <dbReference type="SMART" id="SM00460"/>
    </source>
</evidence>
<dbReference type="SMART" id="SM00460">
    <property type="entry name" value="TGc"/>
    <property type="match status" value="1"/>
</dbReference>
<keyword evidence="2" id="KW-0645">Protease</keyword>
<organism evidence="2 3">
    <name type="scientific">Enterovirga rhinocerotis</name>
    <dbReference type="NCBI Taxonomy" id="1339210"/>
    <lineage>
        <taxon>Bacteria</taxon>
        <taxon>Pseudomonadati</taxon>
        <taxon>Pseudomonadota</taxon>
        <taxon>Alphaproteobacteria</taxon>
        <taxon>Hyphomicrobiales</taxon>
        <taxon>Methylobacteriaceae</taxon>
        <taxon>Enterovirga</taxon>
    </lineage>
</organism>
<dbReference type="PANTHER" id="PTHR33490:SF1">
    <property type="entry name" value="SLL1233 PROTEIN"/>
    <property type="match status" value="1"/>
</dbReference>
<dbReference type="PANTHER" id="PTHR33490">
    <property type="entry name" value="BLR5614 PROTEIN-RELATED"/>
    <property type="match status" value="1"/>
</dbReference>
<dbReference type="EMBL" id="SNZR01000013">
    <property type="protein sequence ID" value="TDR89904.1"/>
    <property type="molecule type" value="Genomic_DNA"/>
</dbReference>
<dbReference type="AlphaFoldDB" id="A0A4R7BVN6"/>
<dbReference type="OrthoDB" id="9804023at2"/>
<dbReference type="Gene3D" id="3.10.620.30">
    <property type="match status" value="1"/>
</dbReference>
<dbReference type="RefSeq" id="WP_133770884.1">
    <property type="nucleotide sequence ID" value="NZ_SNZR01000013.1"/>
</dbReference>
<keyword evidence="3" id="KW-1185">Reference proteome</keyword>
<reference evidence="2 3" key="1">
    <citation type="submission" date="2019-03" db="EMBL/GenBank/DDBJ databases">
        <title>Genomic Encyclopedia of Type Strains, Phase IV (KMG-IV): sequencing the most valuable type-strain genomes for metagenomic binning, comparative biology and taxonomic classification.</title>
        <authorList>
            <person name="Goeker M."/>
        </authorList>
    </citation>
    <scope>NUCLEOTIDE SEQUENCE [LARGE SCALE GENOMIC DNA]</scope>
    <source>
        <strain evidence="2 3">DSM 25903</strain>
    </source>
</reference>
<evidence type="ECO:0000313" key="2">
    <source>
        <dbReference type="EMBL" id="TDR89904.1"/>
    </source>
</evidence>
<comment type="caution">
    <text evidence="2">The sequence shown here is derived from an EMBL/GenBank/DDBJ whole genome shotgun (WGS) entry which is preliminary data.</text>
</comment>
<protein>
    <submittedName>
        <fullName evidence="2">Transglutaminase-like putative cysteine protease</fullName>
    </submittedName>
</protein>
<feature type="domain" description="Transglutaminase-like" evidence="1">
    <location>
        <begin position="177"/>
        <end position="246"/>
    </location>
</feature>
<accession>A0A4R7BVN6</accession>
<name>A0A4R7BVN6_9HYPH</name>
<dbReference type="GO" id="GO:0006508">
    <property type="term" value="P:proteolysis"/>
    <property type="evidence" value="ECO:0007669"/>
    <property type="project" value="UniProtKB-KW"/>
</dbReference>
<proteinExistence type="predicted"/>
<dbReference type="InterPro" id="IPR002931">
    <property type="entry name" value="Transglutaminase-like"/>
</dbReference>
<dbReference type="InterPro" id="IPR038765">
    <property type="entry name" value="Papain-like_cys_pep_sf"/>
</dbReference>
<keyword evidence="2" id="KW-0378">Hydrolase</keyword>
<sequence>MPLLRVAHRTTYRYRSPVSFGPHRLMMRPRDSHDLRILATRLAITPEPETIRWVYDVFGNSIAIATFSPDTRAEELDFASELDLVHYVTDLPAFPIEDYARTYPFSYAVEEVPDLARSIERHYPDPEREVDRWARGFVRIDGPTTTLDLLVQMTRTIQSTFRYEMRFEEGTQLPVETLRLGSGTCRDFALLMMEAARALGFAARFVTGYIYSHASGGAGHVGGGATHAWLEIYLPGAGWLSFDPTNGIAGNRDLIRVAVVRDPRQALPLSGTWFGRSDDYIGVWVGVQVTEEVE</sequence>
<dbReference type="SUPFAM" id="SSF54001">
    <property type="entry name" value="Cysteine proteinases"/>
    <property type="match status" value="1"/>
</dbReference>
<dbReference type="GO" id="GO:0008233">
    <property type="term" value="F:peptidase activity"/>
    <property type="evidence" value="ECO:0007669"/>
    <property type="project" value="UniProtKB-KW"/>
</dbReference>
<evidence type="ECO:0000313" key="3">
    <source>
        <dbReference type="Proteomes" id="UP000295122"/>
    </source>
</evidence>
<gene>
    <name evidence="2" type="ORF">EV668_2740</name>
</gene>
<dbReference type="Pfam" id="PF08379">
    <property type="entry name" value="Bact_transglu_N"/>
    <property type="match status" value="1"/>
</dbReference>
<dbReference type="InterPro" id="IPR013589">
    <property type="entry name" value="Bac_transglu_N"/>
</dbReference>